<feature type="compositionally biased region" description="Acidic residues" evidence="2">
    <location>
        <begin position="160"/>
        <end position="174"/>
    </location>
</feature>
<name>A0AAD5X4I7_9FUNG</name>
<dbReference type="AlphaFoldDB" id="A0AAD5X4I7"/>
<evidence type="ECO:0000313" key="4">
    <source>
        <dbReference type="Proteomes" id="UP001212841"/>
    </source>
</evidence>
<proteinExistence type="predicted"/>
<evidence type="ECO:0000313" key="3">
    <source>
        <dbReference type="EMBL" id="KAJ3054757.1"/>
    </source>
</evidence>
<dbReference type="EMBL" id="JADGJD010000118">
    <property type="protein sequence ID" value="KAJ3054757.1"/>
    <property type="molecule type" value="Genomic_DNA"/>
</dbReference>
<reference evidence="3" key="1">
    <citation type="submission" date="2020-05" db="EMBL/GenBank/DDBJ databases">
        <title>Phylogenomic resolution of chytrid fungi.</title>
        <authorList>
            <person name="Stajich J.E."/>
            <person name="Amses K."/>
            <person name="Simmons R."/>
            <person name="Seto K."/>
            <person name="Myers J."/>
            <person name="Bonds A."/>
            <person name="Quandt C.A."/>
            <person name="Barry K."/>
            <person name="Liu P."/>
            <person name="Grigoriev I."/>
            <person name="Longcore J.E."/>
            <person name="James T.Y."/>
        </authorList>
    </citation>
    <scope>NUCLEOTIDE SEQUENCE</scope>
    <source>
        <strain evidence="3">JEL0318</strain>
    </source>
</reference>
<dbReference type="Proteomes" id="UP001212841">
    <property type="component" value="Unassembled WGS sequence"/>
</dbReference>
<feature type="coiled-coil region" evidence="1">
    <location>
        <begin position="3"/>
        <end position="44"/>
    </location>
</feature>
<feature type="region of interest" description="Disordered" evidence="2">
    <location>
        <begin position="453"/>
        <end position="559"/>
    </location>
</feature>
<feature type="compositionally biased region" description="Basic and acidic residues" evidence="2">
    <location>
        <begin position="90"/>
        <end position="115"/>
    </location>
</feature>
<keyword evidence="4" id="KW-1185">Reference proteome</keyword>
<feature type="region of interest" description="Disordered" evidence="2">
    <location>
        <begin position="383"/>
        <end position="408"/>
    </location>
</feature>
<feature type="region of interest" description="Disordered" evidence="2">
    <location>
        <begin position="291"/>
        <end position="335"/>
    </location>
</feature>
<feature type="compositionally biased region" description="Basic residues" evidence="2">
    <location>
        <begin position="487"/>
        <end position="508"/>
    </location>
</feature>
<sequence length="559" mass="61827">MATIELLAEITKLARQNGRLEEELRVSKNELEQAKQTIVQLHDELQFCRSIIEKQKLDFKTDSTTGSRMSIDPVERDPRHGGSAGLGGDPRYERAMSEAETRNRNELPHLREPIHPHHPSSPHPNPRSDSTETIFPFDSATHTDSYRKSPEPGAIREESVASEDEVSEGEDDVGDGAVHKVGSVTEGGGKTPAEELLRKTTRGKLIVYVLNVENASKQNQKRRNDICDALNKHLGQILDVPKIRKALSAYILKLGKETCPIVRGSKGLYYLRPEYLGDELFNRSGFRGLKKLRGLNPPSDSSHPPNRTPSHEPNALSQQSMPLHTLSPPLPAMPDKVAGIQARHNQSGEEMLKGLRGTFRGDGPGLGDRYRKEVEIIEVDGNGAVSPKASQTPHNSQPVASPNVSGRPNMLLHGAIAGESRWREREEDLHQMLSRILGKDREELMRFLERRAGTGQVQTEWSRGRSYDHSSSSYGQSLRSDIPAGGTRRRSRSKTPRSRSRSRSRGRSNHSSPVSNTAARQPPLPSDTVTTSAKRKYDSAAGVDSKGKRMRGEGGLQGK</sequence>
<feature type="compositionally biased region" description="Basic and acidic residues" evidence="2">
    <location>
        <begin position="144"/>
        <end position="159"/>
    </location>
</feature>
<protein>
    <submittedName>
        <fullName evidence="3">Uncharacterized protein</fullName>
    </submittedName>
</protein>
<feature type="region of interest" description="Disordered" evidence="2">
    <location>
        <begin position="59"/>
        <end position="196"/>
    </location>
</feature>
<organism evidence="3 4">
    <name type="scientific">Rhizophlyctis rosea</name>
    <dbReference type="NCBI Taxonomy" id="64517"/>
    <lineage>
        <taxon>Eukaryota</taxon>
        <taxon>Fungi</taxon>
        <taxon>Fungi incertae sedis</taxon>
        <taxon>Chytridiomycota</taxon>
        <taxon>Chytridiomycota incertae sedis</taxon>
        <taxon>Chytridiomycetes</taxon>
        <taxon>Rhizophlyctidales</taxon>
        <taxon>Rhizophlyctidaceae</taxon>
        <taxon>Rhizophlyctis</taxon>
    </lineage>
</organism>
<comment type="caution">
    <text evidence="3">The sequence shown here is derived from an EMBL/GenBank/DDBJ whole genome shotgun (WGS) entry which is preliminary data.</text>
</comment>
<feature type="compositionally biased region" description="Polar residues" evidence="2">
    <location>
        <begin position="388"/>
        <end position="406"/>
    </location>
</feature>
<accession>A0AAD5X4I7</accession>
<gene>
    <name evidence="3" type="ORF">HK097_000928</name>
</gene>
<evidence type="ECO:0000256" key="1">
    <source>
        <dbReference type="SAM" id="Coils"/>
    </source>
</evidence>
<evidence type="ECO:0000256" key="2">
    <source>
        <dbReference type="SAM" id="MobiDB-lite"/>
    </source>
</evidence>
<keyword evidence="1" id="KW-0175">Coiled coil</keyword>